<evidence type="ECO:0000313" key="3">
    <source>
        <dbReference type="Proteomes" id="UP001055439"/>
    </source>
</evidence>
<proteinExistence type="predicted"/>
<gene>
    <name evidence="2" type="ORF">MUK42_19644</name>
</gene>
<dbReference type="EMBL" id="CP097507">
    <property type="protein sequence ID" value="URE07456.1"/>
    <property type="molecule type" value="Genomic_DNA"/>
</dbReference>
<dbReference type="OrthoDB" id="682005at2759"/>
<name>A0A9E7G257_9LILI</name>
<keyword evidence="3" id="KW-1185">Reference proteome</keyword>
<dbReference type="AlphaFoldDB" id="A0A9E7G257"/>
<protein>
    <submittedName>
        <fullName evidence="2">Uncharacterized protein</fullName>
    </submittedName>
</protein>
<dbReference type="Proteomes" id="UP001055439">
    <property type="component" value="Chromosome 5"/>
</dbReference>
<accession>A0A9E7G257</accession>
<organism evidence="2 3">
    <name type="scientific">Musa troglodytarum</name>
    <name type="common">fe'i banana</name>
    <dbReference type="NCBI Taxonomy" id="320322"/>
    <lineage>
        <taxon>Eukaryota</taxon>
        <taxon>Viridiplantae</taxon>
        <taxon>Streptophyta</taxon>
        <taxon>Embryophyta</taxon>
        <taxon>Tracheophyta</taxon>
        <taxon>Spermatophyta</taxon>
        <taxon>Magnoliopsida</taxon>
        <taxon>Liliopsida</taxon>
        <taxon>Zingiberales</taxon>
        <taxon>Musaceae</taxon>
        <taxon>Musa</taxon>
    </lineage>
</organism>
<evidence type="ECO:0000313" key="2">
    <source>
        <dbReference type="EMBL" id="URE07456.1"/>
    </source>
</evidence>
<evidence type="ECO:0000256" key="1">
    <source>
        <dbReference type="SAM" id="MobiDB-lite"/>
    </source>
</evidence>
<feature type="compositionally biased region" description="Basic residues" evidence="1">
    <location>
        <begin position="22"/>
        <end position="36"/>
    </location>
</feature>
<sequence length="86" mass="8653">MPGPPVAALSGTSRRLGSRSPRVGRRPSGHPLRRQTRAAGKGSGASGGGRGAGGLRRSGTRPGGRGSGSGPSTPRRRRPPRTTPPP</sequence>
<feature type="region of interest" description="Disordered" evidence="1">
    <location>
        <begin position="1"/>
        <end position="86"/>
    </location>
</feature>
<feature type="compositionally biased region" description="Low complexity" evidence="1">
    <location>
        <begin position="9"/>
        <end position="21"/>
    </location>
</feature>
<feature type="compositionally biased region" description="Gly residues" evidence="1">
    <location>
        <begin position="41"/>
        <end position="69"/>
    </location>
</feature>
<reference evidence="2" key="1">
    <citation type="submission" date="2022-05" db="EMBL/GenBank/DDBJ databases">
        <title>The Musa troglodytarum L. genome provides insights into the mechanism of non-climacteric behaviour and enrichment of carotenoids.</title>
        <authorList>
            <person name="Wang J."/>
        </authorList>
    </citation>
    <scope>NUCLEOTIDE SEQUENCE</scope>
    <source>
        <tissue evidence="2">Leaf</tissue>
    </source>
</reference>